<dbReference type="GO" id="GO:0005634">
    <property type="term" value="C:nucleus"/>
    <property type="evidence" value="ECO:0007669"/>
    <property type="project" value="UniProtKB-SubCell"/>
</dbReference>
<dbReference type="Gene3D" id="3.30.70.330">
    <property type="match status" value="5"/>
</dbReference>
<feature type="compositionally biased region" description="Basic and acidic residues" evidence="11">
    <location>
        <begin position="275"/>
        <end position="285"/>
    </location>
</feature>
<evidence type="ECO:0000259" key="12">
    <source>
        <dbReference type="PROSITE" id="PS50102"/>
    </source>
</evidence>
<evidence type="ECO:0000256" key="4">
    <source>
        <dbReference type="ARBA" id="ARBA00022552"/>
    </source>
</evidence>
<dbReference type="GO" id="GO:0003723">
    <property type="term" value="F:RNA binding"/>
    <property type="evidence" value="ECO:0007669"/>
    <property type="project" value="UniProtKB-UniRule"/>
</dbReference>
<feature type="domain" description="RRM" evidence="12">
    <location>
        <begin position="738"/>
        <end position="815"/>
    </location>
</feature>
<evidence type="ECO:0000256" key="7">
    <source>
        <dbReference type="ARBA" id="ARBA00023242"/>
    </source>
</evidence>
<gene>
    <name evidence="13" type="primary">mrd1</name>
    <name evidence="13" type="ORF">CFIMG_005987RA</name>
</gene>
<dbReference type="InterPro" id="IPR012677">
    <property type="entry name" value="Nucleotide-bd_a/b_plait_sf"/>
</dbReference>
<evidence type="ECO:0000256" key="8">
    <source>
        <dbReference type="ARBA" id="ARBA00023274"/>
    </source>
</evidence>
<comment type="caution">
    <text evidence="13">The sequence shown here is derived from an EMBL/GenBank/DDBJ whole genome shotgun (WGS) entry which is preliminary data.</text>
</comment>
<keyword evidence="5" id="KW-0677">Repeat</keyword>
<dbReference type="InterPro" id="IPR000504">
    <property type="entry name" value="RRM_dom"/>
</dbReference>
<dbReference type="AlphaFoldDB" id="A0A2C5WB27"/>
<dbReference type="InterPro" id="IPR034482">
    <property type="entry name" value="Mrd1_RRM3"/>
</dbReference>
<dbReference type="InterPro" id="IPR035979">
    <property type="entry name" value="RBD_domain_sf"/>
</dbReference>
<evidence type="ECO:0000313" key="13">
    <source>
        <dbReference type="EMBL" id="PHH50249.1"/>
    </source>
</evidence>
<feature type="region of interest" description="Disordered" evidence="11">
    <location>
        <begin position="270"/>
        <end position="320"/>
    </location>
</feature>
<keyword evidence="6 9" id="KW-0694">RNA-binding</keyword>
<feature type="domain" description="RRM" evidence="12">
    <location>
        <begin position="11"/>
        <end position="84"/>
    </location>
</feature>
<evidence type="ECO:0000256" key="10">
    <source>
        <dbReference type="SAM" id="Coils"/>
    </source>
</evidence>
<evidence type="ECO:0000256" key="2">
    <source>
        <dbReference type="ARBA" id="ARBA00008033"/>
    </source>
</evidence>
<dbReference type="Pfam" id="PF00076">
    <property type="entry name" value="RRM_1"/>
    <property type="match status" value="5"/>
</dbReference>
<feature type="compositionally biased region" description="Polar residues" evidence="11">
    <location>
        <begin position="200"/>
        <end position="218"/>
    </location>
</feature>
<evidence type="ECO:0000256" key="5">
    <source>
        <dbReference type="ARBA" id="ARBA00022737"/>
    </source>
</evidence>
<dbReference type="PROSITE" id="PS50102">
    <property type="entry name" value="RRM"/>
    <property type="match status" value="5"/>
</dbReference>
<dbReference type="Proteomes" id="UP000222788">
    <property type="component" value="Unassembled WGS sequence"/>
</dbReference>
<feature type="domain" description="RRM" evidence="12">
    <location>
        <begin position="509"/>
        <end position="581"/>
    </location>
</feature>
<accession>A0A2C5WB27</accession>
<dbReference type="OrthoDB" id="439639at2759"/>
<keyword evidence="4" id="KW-0698">rRNA processing</keyword>
<name>A0A2C5WB27_9PEZI</name>
<keyword evidence="10" id="KW-0175">Coiled coil</keyword>
<sequence length="860" mass="94553">MSNPPNSVDSSRIFVRGLPPNITESDLRKHFSSNSSNVTDVKIIPQRRIGYVGFKTPEDALGAVKYFNRSYMRMSKLGVELAKPINDPSLKRRINRATNATNTESNTLAASKAHDFVHGTSEAKKRKRVEAVDPTASDSKLREFISVMQSSKGGLETPDFGVDTETQATKQLLREDASDDEYEEIPSRPPKRQATEPQPVHQTAAISIQPTSNASGEVNGSGGGMEVDAETKAPVPLSAEATQDINDDDWLRSRTNRMLDLVDVEDIKPLAPSKDVTEPKADHSEAVPSMETTAVADPSPQERTAQPARGKPATEQDTDEATIRHTCRIFVRNLSYETREENLRECFEKFGAVEEVHIPTTAAGKSKGFALIRFTDPEVAVAAFQRSDGVSFQGRLIHILPAASKREGELDEFALAKLPLKQQALIRKRAEAASNTFNWNSLYMNQDAVVSSMAQRLGVSKAELLDPTSSDAAVKKAIAETTVIQETKAYFMANGVNIDAFKQQKRGDTAILVKNFPFNTTIEELRNMFAEHGTVIKVLMPPSGTIAIVQMASPAHAKAAFARLAYRRVKESVLFLEKAPVDLLVSDDNASTAATTVEPTQGITKLGVQKLSVTQLLTEASEEAEDSAQANTTSLFVGNLSFATNTEGLETAFRSQDGFVSARVKTKQDPKKPGKVLSMGFGFAEFKAKEQAQAALKALQGYNLDGHALALKASHRGLDAAEERRREDKAKKLHGQRTKIVIKNLPFEASKKDIRNLFSTYGQLRSIRLPKKFNHTSRGFAFADFVTAREAENALNALRDTHLLGRKLVLDFAEAEAVDAEEEIEKMQRKVGSQVNKVRLQQLTNRDRTRVTIGDEGQDE</sequence>
<evidence type="ECO:0000256" key="1">
    <source>
        <dbReference type="ARBA" id="ARBA00004123"/>
    </source>
</evidence>
<evidence type="ECO:0000256" key="9">
    <source>
        <dbReference type="PROSITE-ProRule" id="PRU00176"/>
    </source>
</evidence>
<feature type="domain" description="RRM" evidence="12">
    <location>
        <begin position="633"/>
        <end position="716"/>
    </location>
</feature>
<dbReference type="CDD" id="cd12568">
    <property type="entry name" value="RRM3_MRD1"/>
    <property type="match status" value="1"/>
</dbReference>
<feature type="region of interest" description="Disordered" evidence="11">
    <location>
        <begin position="173"/>
        <end position="228"/>
    </location>
</feature>
<keyword evidence="7" id="KW-0539">Nucleus</keyword>
<dbReference type="FunFam" id="3.30.70.330:FF:000247">
    <property type="entry name" value="Multiple RNA-binding domain-containing protein 1"/>
    <property type="match status" value="1"/>
</dbReference>
<evidence type="ECO:0000313" key="14">
    <source>
        <dbReference type="Proteomes" id="UP000222788"/>
    </source>
</evidence>
<comment type="subcellular location">
    <subcellularLocation>
        <location evidence="1">Nucleus</location>
    </subcellularLocation>
</comment>
<evidence type="ECO:0000256" key="11">
    <source>
        <dbReference type="SAM" id="MobiDB-lite"/>
    </source>
</evidence>
<evidence type="ECO:0000256" key="3">
    <source>
        <dbReference type="ARBA" id="ARBA00013428"/>
    </source>
</evidence>
<keyword evidence="8" id="KW-0687">Ribonucleoprotein</keyword>
<dbReference type="GO" id="GO:1990904">
    <property type="term" value="C:ribonucleoprotein complex"/>
    <property type="evidence" value="ECO:0007669"/>
    <property type="project" value="UniProtKB-KW"/>
</dbReference>
<dbReference type="STRING" id="1035309.A0A2C5WB27"/>
<evidence type="ECO:0000256" key="6">
    <source>
        <dbReference type="ARBA" id="ARBA00022884"/>
    </source>
</evidence>
<dbReference type="SMART" id="SM00360">
    <property type="entry name" value="RRM"/>
    <property type="match status" value="5"/>
</dbReference>
<reference evidence="13 14" key="2">
    <citation type="journal article" date="2013" name="IMA Fungus">
        <title>IMA Genome-F 1: Ceratocystis fimbriata: Draft nuclear genome sequence for the plant pathogen, Ceratocystis fimbriata.</title>
        <authorList>
            <person name="Wilken P.M."/>
            <person name="Steenkamp E.T."/>
            <person name="Wingfield M.J."/>
            <person name="de Beer Z.W."/>
            <person name="Wingfield B.D."/>
        </authorList>
    </citation>
    <scope>NUCLEOTIDE SEQUENCE [LARGE SCALE GENOMIC DNA]</scope>
    <source>
        <strain evidence="13 14">CBS 114723</strain>
    </source>
</reference>
<organism evidence="13 14">
    <name type="scientific">Ceratocystis fimbriata CBS 114723</name>
    <dbReference type="NCBI Taxonomy" id="1035309"/>
    <lineage>
        <taxon>Eukaryota</taxon>
        <taxon>Fungi</taxon>
        <taxon>Dikarya</taxon>
        <taxon>Ascomycota</taxon>
        <taxon>Pezizomycotina</taxon>
        <taxon>Sordariomycetes</taxon>
        <taxon>Hypocreomycetidae</taxon>
        <taxon>Microascales</taxon>
        <taxon>Ceratocystidaceae</taxon>
        <taxon>Ceratocystis</taxon>
    </lineage>
</organism>
<reference evidence="13 14" key="1">
    <citation type="journal article" date="2013" name="Fungal Biol.">
        <title>Analysis of microsatellite markers in the genome of the plant pathogen Ceratocystis fimbriata.</title>
        <authorList>
            <person name="Simpson M.C."/>
            <person name="Wilken P.M."/>
            <person name="Coetzee M.P."/>
            <person name="Wingfield M.J."/>
            <person name="Wingfield B.D."/>
        </authorList>
    </citation>
    <scope>NUCLEOTIDE SEQUENCE [LARGE SCALE GENOMIC DNA]</scope>
    <source>
        <strain evidence="13 14">CBS 114723</strain>
    </source>
</reference>
<dbReference type="PANTHER" id="PTHR10352">
    <property type="entry name" value="EUKARYOTIC TRANSLATION INITIATION FACTOR 3 SUBUNIT G"/>
    <property type="match status" value="1"/>
</dbReference>
<proteinExistence type="inferred from homology"/>
<keyword evidence="14" id="KW-1185">Reference proteome</keyword>
<comment type="similarity">
    <text evidence="2">Belongs to the RRM MRD1 family.</text>
</comment>
<feature type="coiled-coil region" evidence="10">
    <location>
        <begin position="810"/>
        <end position="837"/>
    </location>
</feature>
<dbReference type="SUPFAM" id="SSF54928">
    <property type="entry name" value="RNA-binding domain, RBD"/>
    <property type="match status" value="4"/>
</dbReference>
<dbReference type="GO" id="GO:0006364">
    <property type="term" value="P:rRNA processing"/>
    <property type="evidence" value="ECO:0007669"/>
    <property type="project" value="UniProtKB-KW"/>
</dbReference>
<dbReference type="EMBL" id="APWK03000139">
    <property type="protein sequence ID" value="PHH50249.1"/>
    <property type="molecule type" value="Genomic_DNA"/>
</dbReference>
<feature type="domain" description="RRM" evidence="12">
    <location>
        <begin position="327"/>
        <end position="404"/>
    </location>
</feature>
<protein>
    <recommendedName>
        <fullName evidence="3">Multiple RNA-binding domain-containing protein 1</fullName>
    </recommendedName>
</protein>